<comment type="catalytic activity">
    <reaction evidence="5">
        <text>(S)-2-hydroxyglutarate + A = 2-oxoglutarate + AH2</text>
        <dbReference type="Rhea" id="RHEA:21252"/>
        <dbReference type="ChEBI" id="CHEBI:13193"/>
        <dbReference type="ChEBI" id="CHEBI:16782"/>
        <dbReference type="ChEBI" id="CHEBI:16810"/>
        <dbReference type="ChEBI" id="CHEBI:17499"/>
        <dbReference type="EC" id="1.1.99.2"/>
    </reaction>
</comment>
<gene>
    <name evidence="10" type="ORF">X798_03564</name>
</gene>
<reference evidence="10 11" key="1">
    <citation type="submission" date="2015-12" db="EMBL/GenBank/DDBJ databases">
        <title>Draft genome of the nematode, Onchocerca flexuosa.</title>
        <authorList>
            <person name="Mitreva M."/>
        </authorList>
    </citation>
    <scope>NUCLEOTIDE SEQUENCE [LARGE SCALE GENOMIC DNA]</scope>
    <source>
        <strain evidence="10">Red Deer</strain>
    </source>
</reference>
<dbReference type="InterPro" id="IPR006076">
    <property type="entry name" value="FAD-dep_OxRdtase"/>
</dbReference>
<evidence type="ECO:0000259" key="9">
    <source>
        <dbReference type="Pfam" id="PF01266"/>
    </source>
</evidence>
<comment type="cofactor">
    <cofactor evidence="1">
        <name>FAD</name>
        <dbReference type="ChEBI" id="CHEBI:57692"/>
    </cofactor>
</comment>
<dbReference type="Proteomes" id="UP000242913">
    <property type="component" value="Unassembled WGS sequence"/>
</dbReference>
<feature type="domain" description="FAD dependent oxidoreductase" evidence="9">
    <location>
        <begin position="42"/>
        <end position="170"/>
    </location>
</feature>
<name>A0A238BVS3_9BILA</name>
<evidence type="ECO:0000256" key="1">
    <source>
        <dbReference type="ARBA" id="ARBA00001974"/>
    </source>
</evidence>
<keyword evidence="3" id="KW-0274">FAD</keyword>
<protein>
    <recommendedName>
        <fullName evidence="8">L-2-hydroxyglutarate dehydrogenase, mitochondrial</fullName>
        <ecNumber evidence="7">1.1.99.2</ecNumber>
    </recommendedName>
</protein>
<keyword evidence="2" id="KW-0285">Flavoprotein</keyword>
<evidence type="ECO:0000256" key="7">
    <source>
        <dbReference type="ARBA" id="ARBA00038878"/>
    </source>
</evidence>
<dbReference type="PANTHER" id="PTHR43104">
    <property type="entry name" value="L-2-HYDROXYGLUTARATE DEHYDROGENASE, MITOCHONDRIAL"/>
    <property type="match status" value="1"/>
</dbReference>
<dbReference type="Gene3D" id="3.50.50.60">
    <property type="entry name" value="FAD/NAD(P)-binding domain"/>
    <property type="match status" value="1"/>
</dbReference>
<evidence type="ECO:0000256" key="2">
    <source>
        <dbReference type="ARBA" id="ARBA00022630"/>
    </source>
</evidence>
<dbReference type="EC" id="1.1.99.2" evidence="7"/>
<dbReference type="PANTHER" id="PTHR43104:SF2">
    <property type="entry name" value="L-2-HYDROXYGLUTARATE DEHYDROGENASE, MITOCHONDRIAL"/>
    <property type="match status" value="1"/>
</dbReference>
<keyword evidence="4" id="KW-0560">Oxidoreductase</keyword>
<evidence type="ECO:0000256" key="3">
    <source>
        <dbReference type="ARBA" id="ARBA00022827"/>
    </source>
</evidence>
<evidence type="ECO:0000256" key="6">
    <source>
        <dbReference type="ARBA" id="ARBA00037941"/>
    </source>
</evidence>
<dbReference type="AlphaFoldDB" id="A0A238BVS3"/>
<dbReference type="SUPFAM" id="SSF51905">
    <property type="entry name" value="FAD/NAD(P)-binding domain"/>
    <property type="match status" value="1"/>
</dbReference>
<evidence type="ECO:0000313" key="11">
    <source>
        <dbReference type="Proteomes" id="UP000242913"/>
    </source>
</evidence>
<dbReference type="InterPro" id="IPR036188">
    <property type="entry name" value="FAD/NAD-bd_sf"/>
</dbReference>
<dbReference type="EMBL" id="KZ269994">
    <property type="protein sequence ID" value="OZC09403.1"/>
    <property type="molecule type" value="Genomic_DNA"/>
</dbReference>
<dbReference type="OrthoDB" id="498204at2759"/>
<accession>A0A238BVS3</accession>
<proteinExistence type="inferred from homology"/>
<evidence type="ECO:0000256" key="4">
    <source>
        <dbReference type="ARBA" id="ARBA00023002"/>
    </source>
</evidence>
<sequence length="508" mass="56700">MNFIAFRLLTVSRISSDFRANILSRSRGIAWSATGSATSEFDVVVVGGGVIGCSTARQLKINNPELKVALLEKEDHLAFHQSGHNSGVLHAGIYYAPGSLKAKLCVRGIDLAYEYCDKHKVPYKKIGKLIVAVEPIEVPRLENLFERAQKNGCKSIEMIDGSEIKNYAPFCRVIQDIFLCFNVMIKRIQELSISDVSKFFFSKNKDCVTLHAQGLKALWSPYTGIIDWGLVTKSYAQDFKNRGGVVYTKYPLKTLLFVGESSKENVVNNYPVIIESEPSLSKIRCKYVITCCGLQSDHIAKLSGGTSDPKIVPFRGEYLLLTSESKKKLVTTNVYPVPDPRLPFLGVHFTPRMNGDVWLGPNAVLAYKREGYKYSQISLVDLYDTLTYRGTRKLIVKFFGYGMKELYRGIWIRAQVKQLQRFMPDLSISDVTRGPAGVRAQALDSNGNLVDDFIFDYGQGELSQYVLHVRNAPSPGATSSLAIAEMIYEKASIRFGLKQQVSELSSAL</sequence>
<dbReference type="GO" id="GO:0047545">
    <property type="term" value="F:(S)-2-hydroxyglutarate dehydrogenase activity"/>
    <property type="evidence" value="ECO:0007669"/>
    <property type="project" value="UniProtKB-EC"/>
</dbReference>
<dbReference type="Pfam" id="PF01266">
    <property type="entry name" value="DAO"/>
    <property type="match status" value="2"/>
</dbReference>
<feature type="domain" description="FAD dependent oxidoreductase" evidence="9">
    <location>
        <begin position="216"/>
        <end position="487"/>
    </location>
</feature>
<evidence type="ECO:0000313" key="10">
    <source>
        <dbReference type="EMBL" id="OZC09403.1"/>
    </source>
</evidence>
<dbReference type="Gene3D" id="3.30.9.10">
    <property type="entry name" value="D-Amino Acid Oxidase, subunit A, domain 2"/>
    <property type="match status" value="2"/>
</dbReference>
<organism evidence="10 11">
    <name type="scientific">Onchocerca flexuosa</name>
    <dbReference type="NCBI Taxonomy" id="387005"/>
    <lineage>
        <taxon>Eukaryota</taxon>
        <taxon>Metazoa</taxon>
        <taxon>Ecdysozoa</taxon>
        <taxon>Nematoda</taxon>
        <taxon>Chromadorea</taxon>
        <taxon>Rhabditida</taxon>
        <taxon>Spirurina</taxon>
        <taxon>Spiruromorpha</taxon>
        <taxon>Filarioidea</taxon>
        <taxon>Onchocercidae</taxon>
        <taxon>Onchocerca</taxon>
    </lineage>
</organism>
<evidence type="ECO:0000256" key="8">
    <source>
        <dbReference type="ARBA" id="ARBA00041137"/>
    </source>
</evidence>
<evidence type="ECO:0000256" key="5">
    <source>
        <dbReference type="ARBA" id="ARBA00036066"/>
    </source>
</evidence>
<keyword evidence="11" id="KW-1185">Reference proteome</keyword>
<comment type="similarity">
    <text evidence="6">Belongs to the L2HGDH family.</text>
</comment>